<evidence type="ECO:0000256" key="3">
    <source>
        <dbReference type="ARBA" id="ARBA00022801"/>
    </source>
</evidence>
<dbReference type="InterPro" id="IPR000917">
    <property type="entry name" value="Sulfatase_N"/>
</dbReference>
<dbReference type="Gene3D" id="3.40.720.10">
    <property type="entry name" value="Alkaline Phosphatase, subunit A"/>
    <property type="match status" value="1"/>
</dbReference>
<dbReference type="PANTHER" id="PTHR45953:SF1">
    <property type="entry name" value="IDURONATE 2-SULFATASE"/>
    <property type="match status" value="1"/>
</dbReference>
<accession>A0A3N4U8W0</accession>
<dbReference type="GO" id="GO:0046872">
    <property type="term" value="F:metal ion binding"/>
    <property type="evidence" value="ECO:0007669"/>
    <property type="project" value="UniProtKB-KW"/>
</dbReference>
<protein>
    <submittedName>
        <fullName evidence="6">Choline-sulfatase</fullName>
    </submittedName>
</protein>
<feature type="domain" description="Sulfatase N-terminal" evidence="4">
    <location>
        <begin position="4"/>
        <end position="345"/>
    </location>
</feature>
<feature type="domain" description="Choline sulfatase enzyme C-terminal" evidence="5">
    <location>
        <begin position="447"/>
        <end position="498"/>
    </location>
</feature>
<reference evidence="6 7" key="1">
    <citation type="submission" date="2018-11" db="EMBL/GenBank/DDBJ databases">
        <title>Genomic Encyclopedia of Type Strains, Phase IV (KMG-IV): sequencing the most valuable type-strain genomes for metagenomic binning, comparative biology and taxonomic classification.</title>
        <authorList>
            <person name="Goeker M."/>
        </authorList>
    </citation>
    <scope>NUCLEOTIDE SEQUENCE [LARGE SCALE GENOMIC DNA]</scope>
    <source>
        <strain evidence="6 7">DSM 104731</strain>
    </source>
</reference>
<keyword evidence="3" id="KW-0378">Hydrolase</keyword>
<dbReference type="OrthoDB" id="9795675at2"/>
<dbReference type="EMBL" id="RKQK01000004">
    <property type="protein sequence ID" value="RPE64795.1"/>
    <property type="molecule type" value="Genomic_DNA"/>
</dbReference>
<dbReference type="NCBIfam" id="TIGR03417">
    <property type="entry name" value="chol_sulfatase"/>
    <property type="match status" value="1"/>
</dbReference>
<name>A0A3N4U8W0_9RHOB</name>
<dbReference type="FunFam" id="3.40.720.10:FF:000032">
    <property type="entry name" value="Choline sulfatase"/>
    <property type="match status" value="1"/>
</dbReference>
<evidence type="ECO:0000256" key="2">
    <source>
        <dbReference type="ARBA" id="ARBA00022723"/>
    </source>
</evidence>
<dbReference type="RefSeq" id="WP_123793728.1">
    <property type="nucleotide sequence ID" value="NZ_RKQK01000004.1"/>
</dbReference>
<dbReference type="Pfam" id="PF00884">
    <property type="entry name" value="Sulfatase"/>
    <property type="match status" value="1"/>
</dbReference>
<evidence type="ECO:0000259" key="4">
    <source>
        <dbReference type="Pfam" id="PF00884"/>
    </source>
</evidence>
<evidence type="ECO:0000313" key="6">
    <source>
        <dbReference type="EMBL" id="RPE64795.1"/>
    </source>
</evidence>
<keyword evidence="7" id="KW-1185">Reference proteome</keyword>
<keyword evidence="2" id="KW-0479">Metal-binding</keyword>
<dbReference type="InterPro" id="IPR017785">
    <property type="entry name" value="Choline-sulfatase"/>
</dbReference>
<dbReference type="SUPFAM" id="SSF53649">
    <property type="entry name" value="Alkaline phosphatase-like"/>
    <property type="match status" value="1"/>
</dbReference>
<proteinExistence type="inferred from homology"/>
<dbReference type="CDD" id="cd16032">
    <property type="entry name" value="choline-sulfatase"/>
    <property type="match status" value="1"/>
</dbReference>
<dbReference type="PANTHER" id="PTHR45953">
    <property type="entry name" value="IDURONATE 2-SULFATASE"/>
    <property type="match status" value="1"/>
</dbReference>
<evidence type="ECO:0000259" key="5">
    <source>
        <dbReference type="Pfam" id="PF12411"/>
    </source>
</evidence>
<dbReference type="InterPro" id="IPR025863">
    <property type="entry name" value="Choline_sulf_C_dom"/>
</dbReference>
<dbReference type="AlphaFoldDB" id="A0A3N4U8W0"/>
<dbReference type="Pfam" id="PF12411">
    <property type="entry name" value="Choline_sulf_C"/>
    <property type="match status" value="1"/>
</dbReference>
<dbReference type="GO" id="GO:0008484">
    <property type="term" value="F:sulfuric ester hydrolase activity"/>
    <property type="evidence" value="ECO:0007669"/>
    <property type="project" value="TreeGrafter"/>
</dbReference>
<gene>
    <name evidence="6" type="ORF">EDD53_2557</name>
</gene>
<organism evidence="6 7">
    <name type="scientific">Pacificibacter maritimus</name>
    <dbReference type="NCBI Taxonomy" id="762213"/>
    <lineage>
        <taxon>Bacteria</taxon>
        <taxon>Pseudomonadati</taxon>
        <taxon>Pseudomonadota</taxon>
        <taxon>Alphaproteobacteria</taxon>
        <taxon>Rhodobacterales</taxon>
        <taxon>Roseobacteraceae</taxon>
        <taxon>Pacificibacter</taxon>
    </lineage>
</organism>
<dbReference type="PROSITE" id="PS00149">
    <property type="entry name" value="SULFATASE_2"/>
    <property type="match status" value="1"/>
</dbReference>
<evidence type="ECO:0000256" key="1">
    <source>
        <dbReference type="ARBA" id="ARBA00008779"/>
    </source>
</evidence>
<sequence>MTKPNILIIMVDQLNGTLFPDGPADWLHAPHIKALAARSTRFKNAYTGSPLCAPGRASFMSGQLPSHTGVYDNAAEFASDIPTYAHHLRRAGYQTCLSGKMHFVGPDQMHGFEERLTTDIYPADFGWTPDYRKPGERIDWWYHNMGSVTGAGVAEISNQMEYDDEVAYHAVRKIQDLSRGKDARPWCLTVSFTHPHDPYVTRQKYWDLYEDCEHLLPDVPAMAYEDHDTHSKRIFDANDWRNFDISEDDIKKSRRAYFANISYLDDKVGEIMHTLEATRQDATILFVSDHGDMLGERGLWFKMTFFEGSARVPLMVSSPTMTPGLVTDPVSTIDVTPTLCDLAGISMEEVMPWTDGESIVPLGQGAKRTSPVMMEYAAEASYAPLIGLRVGNYKYTNCALDTEQLFNVEDDPNELTNLIDDPAQADTLADLRAKADALWDLDQFDAAVRKSQARRWVVYESLRNGNYYPWDFQPLQKASERYMRNHMDLNTVEEVARFPRGE</sequence>
<comment type="caution">
    <text evidence="6">The sequence shown here is derived from an EMBL/GenBank/DDBJ whole genome shotgun (WGS) entry which is preliminary data.</text>
</comment>
<dbReference type="GO" id="GO:0005737">
    <property type="term" value="C:cytoplasm"/>
    <property type="evidence" value="ECO:0007669"/>
    <property type="project" value="TreeGrafter"/>
</dbReference>
<evidence type="ECO:0000313" key="7">
    <source>
        <dbReference type="Proteomes" id="UP000269689"/>
    </source>
</evidence>
<comment type="similarity">
    <text evidence="1">Belongs to the sulfatase family.</text>
</comment>
<dbReference type="InterPro" id="IPR024607">
    <property type="entry name" value="Sulfatase_CS"/>
</dbReference>
<dbReference type="Proteomes" id="UP000269689">
    <property type="component" value="Unassembled WGS sequence"/>
</dbReference>
<dbReference type="InterPro" id="IPR017850">
    <property type="entry name" value="Alkaline_phosphatase_core_sf"/>
</dbReference>